<dbReference type="EMBL" id="CALSDN010000011">
    <property type="protein sequence ID" value="CAH6722906.1"/>
    <property type="molecule type" value="Genomic_DNA"/>
</dbReference>
<keyword evidence="1" id="KW-0647">Proteasome</keyword>
<accession>A0ACA9YDA7</accession>
<gene>
    <name evidence="1" type="ORF">CLIB1444_11S03840</name>
</gene>
<sequence>MSEEEKIVQTLEEDDEFEDFPVDSKWTEKSGGISGESLWEEDWEDDNSDEFSEELRKELEKSRK</sequence>
<comment type="caution">
    <text evidence="1">The sequence shown here is derived from an EMBL/GenBank/DDBJ whole genome shotgun (WGS) entry which is preliminary data.</text>
</comment>
<organism evidence="1 2">
    <name type="scientific">[Candida] jaroonii</name>
    <dbReference type="NCBI Taxonomy" id="467808"/>
    <lineage>
        <taxon>Eukaryota</taxon>
        <taxon>Fungi</taxon>
        <taxon>Dikarya</taxon>
        <taxon>Ascomycota</taxon>
        <taxon>Saccharomycotina</taxon>
        <taxon>Pichiomycetes</taxon>
        <taxon>Debaryomycetaceae</taxon>
        <taxon>Yamadazyma</taxon>
    </lineage>
</organism>
<proteinExistence type="predicted"/>
<name>A0ACA9YDA7_9ASCO</name>
<keyword evidence="2" id="KW-1185">Reference proteome</keyword>
<evidence type="ECO:0000313" key="1">
    <source>
        <dbReference type="EMBL" id="CAH6722906.1"/>
    </source>
</evidence>
<reference evidence="1" key="1">
    <citation type="submission" date="2022-06" db="EMBL/GenBank/DDBJ databases">
        <authorList>
            <person name="Legras J.-L."/>
            <person name="Devillers H."/>
            <person name="Grondin C."/>
        </authorList>
    </citation>
    <scope>NUCLEOTIDE SEQUENCE</scope>
    <source>
        <strain evidence="1">CLIB 1444</strain>
    </source>
</reference>
<evidence type="ECO:0000313" key="2">
    <source>
        <dbReference type="Proteomes" id="UP001152531"/>
    </source>
</evidence>
<protein>
    <submittedName>
        <fullName evidence="1">26S proteasome complex subunit Sem1p</fullName>
    </submittedName>
</protein>
<dbReference type="Proteomes" id="UP001152531">
    <property type="component" value="Unassembled WGS sequence"/>
</dbReference>